<evidence type="ECO:0000313" key="6">
    <source>
        <dbReference type="EMBL" id="EAR88862.2"/>
    </source>
</evidence>
<keyword evidence="1" id="KW-0862">Zinc</keyword>
<dbReference type="GeneID" id="7826082"/>
<feature type="compositionally biased region" description="Basic and acidic residues" evidence="2">
    <location>
        <begin position="841"/>
        <end position="869"/>
    </location>
</feature>
<dbReference type="GO" id="GO:0042391">
    <property type="term" value="P:regulation of membrane potential"/>
    <property type="evidence" value="ECO:0007669"/>
    <property type="project" value="TreeGrafter"/>
</dbReference>
<dbReference type="GO" id="GO:0003676">
    <property type="term" value="F:nucleic acid binding"/>
    <property type="evidence" value="ECO:0007669"/>
    <property type="project" value="InterPro"/>
</dbReference>
<feature type="region of interest" description="Disordered" evidence="2">
    <location>
        <begin position="152"/>
        <end position="171"/>
    </location>
</feature>
<dbReference type="InterPro" id="IPR014710">
    <property type="entry name" value="RmlC-like_jellyroll"/>
</dbReference>
<dbReference type="SUPFAM" id="SSF81324">
    <property type="entry name" value="Voltage-gated potassium channels"/>
    <property type="match status" value="1"/>
</dbReference>
<evidence type="ECO:0000256" key="2">
    <source>
        <dbReference type="SAM" id="MobiDB-lite"/>
    </source>
</evidence>
<dbReference type="KEGG" id="tet:TTHERM_00263580"/>
<keyword evidence="3" id="KW-0812">Transmembrane</keyword>
<feature type="transmembrane region" description="Helical" evidence="3">
    <location>
        <begin position="313"/>
        <end position="333"/>
    </location>
</feature>
<protein>
    <submittedName>
        <fullName evidence="6">Cyclic nucleotide-binding domain protein</fullName>
    </submittedName>
</protein>
<feature type="transmembrane region" description="Helical" evidence="3">
    <location>
        <begin position="487"/>
        <end position="507"/>
    </location>
</feature>
<reference evidence="7" key="1">
    <citation type="journal article" date="2006" name="PLoS Biol.">
        <title>Macronuclear genome sequence of the ciliate Tetrahymena thermophila, a model eukaryote.</title>
        <authorList>
            <person name="Eisen J.A."/>
            <person name="Coyne R.S."/>
            <person name="Wu M."/>
            <person name="Wu D."/>
            <person name="Thiagarajan M."/>
            <person name="Wortman J.R."/>
            <person name="Badger J.H."/>
            <person name="Ren Q."/>
            <person name="Amedeo P."/>
            <person name="Jones K.M."/>
            <person name="Tallon L.J."/>
            <person name="Delcher A.L."/>
            <person name="Salzberg S.L."/>
            <person name="Silva J.C."/>
            <person name="Haas B.J."/>
            <person name="Majoros W.H."/>
            <person name="Farzad M."/>
            <person name="Carlton J.M."/>
            <person name="Smith R.K. Jr."/>
            <person name="Garg J."/>
            <person name="Pearlman R.E."/>
            <person name="Karrer K.M."/>
            <person name="Sun L."/>
            <person name="Manning G."/>
            <person name="Elde N.C."/>
            <person name="Turkewitz A.P."/>
            <person name="Asai D.J."/>
            <person name="Wilkes D.E."/>
            <person name="Wang Y."/>
            <person name="Cai H."/>
            <person name="Collins K."/>
            <person name="Stewart B.A."/>
            <person name="Lee S.R."/>
            <person name="Wilamowska K."/>
            <person name="Weinberg Z."/>
            <person name="Ruzzo W.L."/>
            <person name="Wloga D."/>
            <person name="Gaertig J."/>
            <person name="Frankel J."/>
            <person name="Tsao C.-C."/>
            <person name="Gorovsky M.A."/>
            <person name="Keeling P.J."/>
            <person name="Waller R.F."/>
            <person name="Patron N.J."/>
            <person name="Cherry J.M."/>
            <person name="Stover N.A."/>
            <person name="Krieger C.J."/>
            <person name="del Toro C."/>
            <person name="Ryder H.F."/>
            <person name="Williamson S.C."/>
            <person name="Barbeau R.A."/>
            <person name="Hamilton E.P."/>
            <person name="Orias E."/>
        </authorList>
    </citation>
    <scope>NUCLEOTIDE SEQUENCE [LARGE SCALE GENOMIC DNA]</scope>
    <source>
        <strain evidence="7">SB210</strain>
    </source>
</reference>
<feature type="region of interest" description="Disordered" evidence="2">
    <location>
        <begin position="1139"/>
        <end position="1159"/>
    </location>
</feature>
<evidence type="ECO:0000256" key="3">
    <source>
        <dbReference type="SAM" id="Phobius"/>
    </source>
</evidence>
<name>Q22U25_TETTS</name>
<feature type="region of interest" description="Disordered" evidence="2">
    <location>
        <begin position="1093"/>
        <end position="1118"/>
    </location>
</feature>
<dbReference type="Pfam" id="PF07885">
    <property type="entry name" value="Ion_trans_2"/>
    <property type="match status" value="1"/>
</dbReference>
<dbReference type="GO" id="GO:0005886">
    <property type="term" value="C:plasma membrane"/>
    <property type="evidence" value="ECO:0007669"/>
    <property type="project" value="TreeGrafter"/>
</dbReference>
<evidence type="ECO:0000256" key="1">
    <source>
        <dbReference type="PROSITE-ProRule" id="PRU00047"/>
    </source>
</evidence>
<dbReference type="Proteomes" id="UP000009168">
    <property type="component" value="Unassembled WGS sequence"/>
</dbReference>
<dbReference type="CDD" id="cd00038">
    <property type="entry name" value="CAP_ED"/>
    <property type="match status" value="1"/>
</dbReference>
<dbReference type="Gene3D" id="2.60.120.10">
    <property type="entry name" value="Jelly Rolls"/>
    <property type="match status" value="1"/>
</dbReference>
<dbReference type="OrthoDB" id="312527at2759"/>
<dbReference type="GO" id="GO:0008270">
    <property type="term" value="F:zinc ion binding"/>
    <property type="evidence" value="ECO:0007669"/>
    <property type="project" value="UniProtKB-KW"/>
</dbReference>
<dbReference type="InterPro" id="IPR018490">
    <property type="entry name" value="cNMP-bd_dom_sf"/>
</dbReference>
<dbReference type="InterPro" id="IPR050818">
    <property type="entry name" value="KCNH_animal-type"/>
</dbReference>
<dbReference type="PROSITE" id="PS50158">
    <property type="entry name" value="ZF_CCHC"/>
    <property type="match status" value="1"/>
</dbReference>
<feature type="region of interest" description="Disordered" evidence="2">
    <location>
        <begin position="1543"/>
        <end position="1563"/>
    </location>
</feature>
<feature type="transmembrane region" description="Helical" evidence="3">
    <location>
        <begin position="414"/>
        <end position="432"/>
    </location>
</feature>
<feature type="domain" description="Cyclic nucleotide-binding" evidence="4">
    <location>
        <begin position="593"/>
        <end position="704"/>
    </location>
</feature>
<gene>
    <name evidence="6" type="ORF">TTHERM_00263580</name>
</gene>
<dbReference type="EMBL" id="GG662830">
    <property type="protein sequence ID" value="EAR88862.2"/>
    <property type="molecule type" value="Genomic_DNA"/>
</dbReference>
<dbReference type="Gene3D" id="1.10.287.630">
    <property type="entry name" value="Helix hairpin bin"/>
    <property type="match status" value="1"/>
</dbReference>
<dbReference type="GO" id="GO:0005249">
    <property type="term" value="F:voltage-gated potassium channel activity"/>
    <property type="evidence" value="ECO:0007669"/>
    <property type="project" value="TreeGrafter"/>
</dbReference>
<feature type="transmembrane region" description="Helical" evidence="3">
    <location>
        <begin position="458"/>
        <end position="475"/>
    </location>
</feature>
<keyword evidence="3" id="KW-0472">Membrane</keyword>
<keyword evidence="3" id="KW-1133">Transmembrane helix</keyword>
<evidence type="ECO:0000259" key="4">
    <source>
        <dbReference type="PROSITE" id="PS50042"/>
    </source>
</evidence>
<feature type="compositionally biased region" description="Basic and acidic residues" evidence="2">
    <location>
        <begin position="1107"/>
        <end position="1118"/>
    </location>
</feature>
<dbReference type="eggNOG" id="KOG0500">
    <property type="taxonomic scope" value="Eukaryota"/>
</dbReference>
<dbReference type="PROSITE" id="PS50042">
    <property type="entry name" value="CNMP_BINDING_3"/>
    <property type="match status" value="1"/>
</dbReference>
<dbReference type="HOGENOM" id="CLU_283070_0_0_1"/>
<keyword evidence="1" id="KW-0863">Zinc-finger</keyword>
<proteinExistence type="predicted"/>
<dbReference type="PANTHER" id="PTHR10217:SF435">
    <property type="entry name" value="POTASSIUM VOLTAGE-GATED CHANNEL PROTEIN EAG"/>
    <property type="match status" value="1"/>
</dbReference>
<dbReference type="InterPro" id="IPR013099">
    <property type="entry name" value="K_chnl_dom"/>
</dbReference>
<evidence type="ECO:0000259" key="5">
    <source>
        <dbReference type="PROSITE" id="PS50158"/>
    </source>
</evidence>
<dbReference type="Pfam" id="PF00027">
    <property type="entry name" value="cNMP_binding"/>
    <property type="match status" value="1"/>
</dbReference>
<dbReference type="Gene3D" id="1.10.287.70">
    <property type="match status" value="1"/>
</dbReference>
<dbReference type="PANTHER" id="PTHR10217">
    <property type="entry name" value="VOLTAGE AND LIGAND GATED POTASSIUM CHANNEL"/>
    <property type="match status" value="1"/>
</dbReference>
<keyword evidence="7" id="KW-1185">Reference proteome</keyword>
<dbReference type="InParanoid" id="Q22U25"/>
<feature type="transmembrane region" description="Helical" evidence="3">
    <location>
        <begin position="273"/>
        <end position="293"/>
    </location>
</feature>
<organism evidence="6 7">
    <name type="scientific">Tetrahymena thermophila (strain SB210)</name>
    <dbReference type="NCBI Taxonomy" id="312017"/>
    <lineage>
        <taxon>Eukaryota</taxon>
        <taxon>Sar</taxon>
        <taxon>Alveolata</taxon>
        <taxon>Ciliophora</taxon>
        <taxon>Intramacronucleata</taxon>
        <taxon>Oligohymenophorea</taxon>
        <taxon>Hymenostomatida</taxon>
        <taxon>Tetrahymenina</taxon>
        <taxon>Tetrahymenidae</taxon>
        <taxon>Tetrahymena</taxon>
    </lineage>
</organism>
<feature type="domain" description="CCHC-type" evidence="5">
    <location>
        <begin position="733"/>
        <end position="749"/>
    </location>
</feature>
<sequence length="1587" mass="186998">MLQKTVNQNQFQESKSLIGLKISELANFYNQDECKQVNQDGDSKLGLTNKDNKNSYYHRRQQISEQNSQNITLQEESKIKEQKTILNAIQYYPSQDYTDSNYQQKSPIQKFIFSNNSPINSSLPYYVNDNHLLQLEDSQTEEDQTQINRRFQRLKQDQESNNRYSIDTQDEPKKKESIMKIAPFKIMFQQLIFISKLMRASSSYRFRHITQKQFSIIDDFSSYFKYYIYINPKIRSLKPSLFQKIMYKAQQTVLIDSINQFLRGKWILKPESLFVFIWDIFMIIFVLYLLIVIPIEHVNDQNQLQVFEYFNSVIIQWILVFEIVVNFNTAVFYKGQIIVDRIQIFKLTYQNFIKDLIVITLFMISRKFPQMSNFAYLEYIIFVKCIDIPQKLNDLENKFQISQNKMRLFQLIKLEFFVLLIAHILSCAYMIIGMNESQQGIDSWISRYKLNNYSLTDLYLETIYYMIITMTTIGYGDYTPITPKEKIFISIVALIATNVCAFSFSQISEIVKYEQDKKQAYQQIMQGINKEMNNVGLNILLQHKVRKYYEFQHSQQNEDRQQNRLTLIENLPSQIKQEVLLDVNVEFLKSIQFINQLTKECKEKISLNVKQRIFYPEEVIFKEKEYNSCLFFISQGSVQLNIAVKTKHESRDETLSEMVIEQLKKKDVFGFEGFFYNCPNPYNAKCAAYSVITYIERQDFINILQQFPQDYEKFCFLKDEIVLSGKHKLIYEKCYSCGDFDHSFRDCTKINPAFHWKEKYKAKEKQINPDRNPKFIRKTVSMYNAVKDQSEISKIALRTMVQYDEESLLSDLCSVLIDEEQEDNFDEQEQESDTDLSSNEETQKQNEKNKKNNDRLNDNNENEFKERNKNILRNQISKNRELINCENLELKQVQSLDQKKSRRDMNKKNTRINLSDISELLRQISQDKKLKETNNSQYEEQNAKKKVQKSKFSKFRQASGDINCNFNLQDKPIQQQILDKYAFAEQQEDIRQPNFNLEFKKQISDNKTNQVNWLDQQNQLVAITEQVNEQLENSGTLQTQNLTKETPKNVLEKQLSLSVSMVQFEDCDEDQDYPQKINQNNIEHLHKADAFTVKQQSKSDSQSKNGRAQEFKESSIKQETDKMENKLIQCGLTRQETWKSQKSNLQSTSRKSINTTSMSCNESQFQNIKENTEEGTNLNTINQVKAQECDIYDKLYEKRVQKAQKIYLMKEKLVKKITDEINQSIEINNNNQEQDIFKQLERNVSKKMSLKKKSISSNFNFSPQEINKLASPQFPLNILQIKNTSQISPKLQQTDQSKNVSYKQNFQEINSPMTNAEKLITALPILKPQIKREGSQQLNRAKSQEENKLQFQQLRRTGTVKIKRIEALKETELAQSPNRRLSIAIKSPQLVKTATSASASKHFERKSILNNNINYLIGSQTSQQTNSNDISNLNGDPRFTITADGAQESSEYMIRFLYNLQDLDLLIVRKRFLIEQQKGLLKDYIFVEDNEIDLDIQKEYSQYYPLQNAKDIIKILRKKLNKVLKQHYPSMKTTHVKNFKQKRAKMSELKSSRQSSKSQFNPQHQQSIFLNNLNQNNQTTSQNLKMA</sequence>
<dbReference type="InterPro" id="IPR000595">
    <property type="entry name" value="cNMP-bd_dom"/>
</dbReference>
<feature type="compositionally biased region" description="Acidic residues" evidence="2">
    <location>
        <begin position="823"/>
        <end position="834"/>
    </location>
</feature>
<dbReference type="InterPro" id="IPR001878">
    <property type="entry name" value="Znf_CCHC"/>
</dbReference>
<dbReference type="SUPFAM" id="SSF51206">
    <property type="entry name" value="cAMP-binding domain-like"/>
    <property type="match status" value="1"/>
</dbReference>
<evidence type="ECO:0000313" key="7">
    <source>
        <dbReference type="Proteomes" id="UP000009168"/>
    </source>
</evidence>
<feature type="region of interest" description="Disordered" evidence="2">
    <location>
        <begin position="823"/>
        <end position="871"/>
    </location>
</feature>
<accession>Q22U25</accession>
<dbReference type="RefSeq" id="XP_001009107.2">
    <property type="nucleotide sequence ID" value="XM_001009107.2"/>
</dbReference>
<feature type="compositionally biased region" description="Low complexity" evidence="2">
    <location>
        <begin position="1094"/>
        <end position="1104"/>
    </location>
</feature>
<dbReference type="SMART" id="SM00100">
    <property type="entry name" value="cNMP"/>
    <property type="match status" value="1"/>
</dbReference>
<keyword evidence="1" id="KW-0479">Metal-binding</keyword>